<sequence length="244" mass="27354">MVSTIFDYGLFSIKFSFASWCEATKIAPPRKLKGHGFFATTLVRSPRQFMTILSVYNNNPLIDGRQSERAMLVRRGVQLLLHEMRHAVLPELPLASGRRADLITLSEKGEIWIIEIKSSIEDFRVDRKWPDYRLHCDRLFFATHKDVPLDIFPEDCGLFLSDGYGAHMIREAPEHRLSPATRKSVTLNFSRAAAQRLMLAEWATGKDFAFSPRGSEGQVETGGSTPVGARPSINSGADEGGEEL</sequence>
<accession>A0A7W6ZX94</accession>
<evidence type="ECO:0000313" key="3">
    <source>
        <dbReference type="Proteomes" id="UP000543836"/>
    </source>
</evidence>
<evidence type="ECO:0000313" key="2">
    <source>
        <dbReference type="EMBL" id="MBB4570458.1"/>
    </source>
</evidence>
<evidence type="ECO:0008006" key="4">
    <source>
        <dbReference type="Google" id="ProtNLM"/>
    </source>
</evidence>
<proteinExistence type="predicted"/>
<dbReference type="AlphaFoldDB" id="A0A7W6ZX94"/>
<dbReference type="InterPro" id="IPR009394">
    <property type="entry name" value="MmcB-like"/>
</dbReference>
<keyword evidence="3" id="KW-1185">Reference proteome</keyword>
<organism evidence="2 3">
    <name type="scientific">Rhizobium leucaenae</name>
    <dbReference type="NCBI Taxonomy" id="29450"/>
    <lineage>
        <taxon>Bacteria</taxon>
        <taxon>Pseudomonadati</taxon>
        <taxon>Pseudomonadota</taxon>
        <taxon>Alphaproteobacteria</taxon>
        <taxon>Hyphomicrobiales</taxon>
        <taxon>Rhizobiaceae</taxon>
        <taxon>Rhizobium/Agrobacterium group</taxon>
        <taxon>Rhizobium</taxon>
    </lineage>
</organism>
<evidence type="ECO:0000256" key="1">
    <source>
        <dbReference type="SAM" id="MobiDB-lite"/>
    </source>
</evidence>
<dbReference type="Proteomes" id="UP000543836">
    <property type="component" value="Unassembled WGS sequence"/>
</dbReference>
<feature type="region of interest" description="Disordered" evidence="1">
    <location>
        <begin position="210"/>
        <end position="244"/>
    </location>
</feature>
<name>A0A7W6ZX94_9HYPH</name>
<dbReference type="Pfam" id="PF06319">
    <property type="entry name" value="MmcB-like"/>
    <property type="match status" value="1"/>
</dbReference>
<protein>
    <recommendedName>
        <fullName evidence="4">MmcB family DNA repair protein</fullName>
    </recommendedName>
</protein>
<reference evidence="2 3" key="1">
    <citation type="submission" date="2020-08" db="EMBL/GenBank/DDBJ databases">
        <title>Genomic Encyclopedia of Type Strains, Phase IV (KMG-V): Genome sequencing to study the core and pangenomes of soil and plant-associated prokaryotes.</title>
        <authorList>
            <person name="Whitman W."/>
        </authorList>
    </citation>
    <scope>NUCLEOTIDE SEQUENCE [LARGE SCALE GENOMIC DNA]</scope>
    <source>
        <strain evidence="2 3">SEMIA 492</strain>
    </source>
</reference>
<dbReference type="EMBL" id="JACIIG010000013">
    <property type="protein sequence ID" value="MBB4570458.1"/>
    <property type="molecule type" value="Genomic_DNA"/>
</dbReference>
<comment type="caution">
    <text evidence="2">The sequence shown here is derived from an EMBL/GenBank/DDBJ whole genome shotgun (WGS) entry which is preliminary data.</text>
</comment>
<gene>
    <name evidence="2" type="ORF">GGE60_004595</name>
</gene>